<gene>
    <name evidence="1" type="ORF">CRG98_011117</name>
</gene>
<evidence type="ECO:0000313" key="1">
    <source>
        <dbReference type="EMBL" id="PKI68479.1"/>
    </source>
</evidence>
<proteinExistence type="predicted"/>
<name>A0A2I0KJ56_PUNGR</name>
<comment type="caution">
    <text evidence="1">The sequence shown here is derived from an EMBL/GenBank/DDBJ whole genome shotgun (WGS) entry which is preliminary data.</text>
</comment>
<dbReference type="EMBL" id="PGOL01000553">
    <property type="protein sequence ID" value="PKI68479.1"/>
    <property type="molecule type" value="Genomic_DNA"/>
</dbReference>
<sequence length="171" mass="18697">MCPDLVLSLISGDSGWNTGVLLRSLPRRLTGLLAPLGFSHNSGESKELVSTDYRPRWSASRGSAFRPTNFYTSRAKLSIHDLPTSLGGRVIETLRVTSEGRSKEWGNHMLIFSSCLVTFRITVSDPLGGPKSTLTQMGLGLSVDNPDPTSEVADVHRGCQKPLGWGWVIDW</sequence>
<keyword evidence="2" id="KW-1185">Reference proteome</keyword>
<evidence type="ECO:0000313" key="2">
    <source>
        <dbReference type="Proteomes" id="UP000233551"/>
    </source>
</evidence>
<organism evidence="1 2">
    <name type="scientific">Punica granatum</name>
    <name type="common">Pomegranate</name>
    <dbReference type="NCBI Taxonomy" id="22663"/>
    <lineage>
        <taxon>Eukaryota</taxon>
        <taxon>Viridiplantae</taxon>
        <taxon>Streptophyta</taxon>
        <taxon>Embryophyta</taxon>
        <taxon>Tracheophyta</taxon>
        <taxon>Spermatophyta</taxon>
        <taxon>Magnoliopsida</taxon>
        <taxon>eudicotyledons</taxon>
        <taxon>Gunneridae</taxon>
        <taxon>Pentapetalae</taxon>
        <taxon>rosids</taxon>
        <taxon>malvids</taxon>
        <taxon>Myrtales</taxon>
        <taxon>Lythraceae</taxon>
        <taxon>Punica</taxon>
    </lineage>
</organism>
<dbReference type="Proteomes" id="UP000233551">
    <property type="component" value="Unassembled WGS sequence"/>
</dbReference>
<protein>
    <submittedName>
        <fullName evidence="1">Uncharacterized protein</fullName>
    </submittedName>
</protein>
<dbReference type="AlphaFoldDB" id="A0A2I0KJ56"/>
<reference evidence="1 2" key="1">
    <citation type="submission" date="2017-11" db="EMBL/GenBank/DDBJ databases">
        <title>De-novo sequencing of pomegranate (Punica granatum L.) genome.</title>
        <authorList>
            <person name="Akparov Z."/>
            <person name="Amiraslanov A."/>
            <person name="Hajiyeva S."/>
            <person name="Abbasov M."/>
            <person name="Kaur K."/>
            <person name="Hamwieh A."/>
            <person name="Solovyev V."/>
            <person name="Salamov A."/>
            <person name="Braich B."/>
            <person name="Kosarev P."/>
            <person name="Mahmoud A."/>
            <person name="Hajiyev E."/>
            <person name="Babayeva S."/>
            <person name="Izzatullayeva V."/>
            <person name="Mammadov A."/>
            <person name="Mammadov A."/>
            <person name="Sharifova S."/>
            <person name="Ojaghi J."/>
            <person name="Eynullazada K."/>
            <person name="Bayramov B."/>
            <person name="Abdulazimova A."/>
            <person name="Shahmuradov I."/>
        </authorList>
    </citation>
    <scope>NUCLEOTIDE SEQUENCE [LARGE SCALE GENOMIC DNA]</scope>
    <source>
        <strain evidence="2">cv. AG2017</strain>
        <tissue evidence="1">Leaf</tissue>
    </source>
</reference>
<accession>A0A2I0KJ56</accession>